<feature type="transmembrane region" description="Helical" evidence="7">
    <location>
        <begin position="76"/>
        <end position="100"/>
    </location>
</feature>
<evidence type="ECO:0000256" key="4">
    <source>
        <dbReference type="ARBA" id="ARBA00022692"/>
    </source>
</evidence>
<dbReference type="InterPro" id="IPR035906">
    <property type="entry name" value="MetI-like_sf"/>
</dbReference>
<feature type="domain" description="ABC transmembrane type-1" evidence="8">
    <location>
        <begin position="72"/>
        <end position="287"/>
    </location>
</feature>
<comment type="similarity">
    <text evidence="7">Belongs to the binding-protein-dependent transport system permease family.</text>
</comment>
<evidence type="ECO:0000256" key="1">
    <source>
        <dbReference type="ARBA" id="ARBA00004651"/>
    </source>
</evidence>
<evidence type="ECO:0000313" key="9">
    <source>
        <dbReference type="EMBL" id="NEW07125.1"/>
    </source>
</evidence>
<accession>A0A6G3ZYD5</accession>
<dbReference type="EMBL" id="JAAIKC010000004">
    <property type="protein sequence ID" value="NEW07125.1"/>
    <property type="molecule type" value="Genomic_DNA"/>
</dbReference>
<evidence type="ECO:0000256" key="6">
    <source>
        <dbReference type="ARBA" id="ARBA00023136"/>
    </source>
</evidence>
<dbReference type="InterPro" id="IPR000515">
    <property type="entry name" value="MetI-like"/>
</dbReference>
<reference evidence="9" key="1">
    <citation type="submission" date="2020-02" db="EMBL/GenBank/DDBJ databases">
        <authorList>
            <person name="Shen X.-R."/>
            <person name="Zhang Y.-X."/>
        </authorList>
    </citation>
    <scope>NUCLEOTIDE SEQUENCE</scope>
    <source>
        <strain evidence="9">SYP-B3998</strain>
    </source>
</reference>
<feature type="transmembrane region" description="Helical" evidence="7">
    <location>
        <begin position="212"/>
        <end position="230"/>
    </location>
</feature>
<dbReference type="AlphaFoldDB" id="A0A6G3ZYD5"/>
<keyword evidence="6 7" id="KW-0472">Membrane</keyword>
<comment type="caution">
    <text evidence="9">The sequence shown here is derived from an EMBL/GenBank/DDBJ whole genome shotgun (WGS) entry which is preliminary data.</text>
</comment>
<proteinExistence type="inferred from homology"/>
<organism evidence="9">
    <name type="scientific">Paenibacillus sp. SYP-B3998</name>
    <dbReference type="NCBI Taxonomy" id="2678564"/>
    <lineage>
        <taxon>Bacteria</taxon>
        <taxon>Bacillati</taxon>
        <taxon>Bacillota</taxon>
        <taxon>Bacilli</taxon>
        <taxon>Bacillales</taxon>
        <taxon>Paenibacillaceae</taxon>
        <taxon>Paenibacillus</taxon>
    </lineage>
</organism>
<sequence>MGRRRRLKQNIPLMVMFIPVIAYFVLFKYVPLLGNVIAFKNYNFTDGLWESPWVGLQNFQLLFTDPLAISTIRNTFFISLLSIVVGFPFPILLALMFNEIRRLWFKKTVQTLLYLPHFLSWVIIGGLVINLFALESGTINHIIQYFGIEAYPFLYKAMSWISVFLGAGIWKEAGFGAIIYLAALSSIDPGLYEAASLDGAGKFRQMWHVTLPGIRSVIVIVLILSMGRIMDVGFDQVYNLQNSIVSNVSEVISTYIYRVGLQGGQFSLTAAMGLFEAVIAFVLVFTTNWIARKFNQGLW</sequence>
<dbReference type="InterPro" id="IPR050809">
    <property type="entry name" value="UgpAE/MalFG_permease"/>
</dbReference>
<keyword evidence="5 7" id="KW-1133">Transmembrane helix</keyword>
<dbReference type="PANTHER" id="PTHR43227">
    <property type="entry name" value="BLL4140 PROTEIN"/>
    <property type="match status" value="1"/>
</dbReference>
<evidence type="ECO:0000256" key="2">
    <source>
        <dbReference type="ARBA" id="ARBA00022448"/>
    </source>
</evidence>
<evidence type="ECO:0000256" key="5">
    <source>
        <dbReference type="ARBA" id="ARBA00022989"/>
    </source>
</evidence>
<keyword evidence="2 7" id="KW-0813">Transport</keyword>
<dbReference type="SUPFAM" id="SSF161098">
    <property type="entry name" value="MetI-like"/>
    <property type="match status" value="1"/>
</dbReference>
<evidence type="ECO:0000259" key="8">
    <source>
        <dbReference type="PROSITE" id="PS50928"/>
    </source>
</evidence>
<evidence type="ECO:0000256" key="3">
    <source>
        <dbReference type="ARBA" id="ARBA00022475"/>
    </source>
</evidence>
<feature type="transmembrane region" description="Helical" evidence="7">
    <location>
        <begin position="268"/>
        <end position="291"/>
    </location>
</feature>
<feature type="transmembrane region" description="Helical" evidence="7">
    <location>
        <begin position="153"/>
        <end position="170"/>
    </location>
</feature>
<dbReference type="GO" id="GO:0055085">
    <property type="term" value="P:transmembrane transport"/>
    <property type="evidence" value="ECO:0007669"/>
    <property type="project" value="InterPro"/>
</dbReference>
<feature type="transmembrane region" description="Helical" evidence="7">
    <location>
        <begin position="12"/>
        <end position="30"/>
    </location>
</feature>
<dbReference type="Pfam" id="PF00528">
    <property type="entry name" value="BPD_transp_1"/>
    <property type="match status" value="1"/>
</dbReference>
<dbReference type="GO" id="GO:0005886">
    <property type="term" value="C:plasma membrane"/>
    <property type="evidence" value="ECO:0007669"/>
    <property type="project" value="UniProtKB-SubCell"/>
</dbReference>
<gene>
    <name evidence="9" type="ORF">GK047_14045</name>
</gene>
<feature type="transmembrane region" description="Helical" evidence="7">
    <location>
        <begin position="112"/>
        <end position="133"/>
    </location>
</feature>
<dbReference type="RefSeq" id="WP_163947870.1">
    <property type="nucleotide sequence ID" value="NZ_JAAIKC010000004.1"/>
</dbReference>
<protein>
    <submittedName>
        <fullName evidence="9">Sugar ABC transporter permease</fullName>
    </submittedName>
</protein>
<dbReference type="PROSITE" id="PS50928">
    <property type="entry name" value="ABC_TM1"/>
    <property type="match status" value="1"/>
</dbReference>
<dbReference type="CDD" id="cd06261">
    <property type="entry name" value="TM_PBP2"/>
    <property type="match status" value="1"/>
</dbReference>
<dbReference type="PANTHER" id="PTHR43227:SF11">
    <property type="entry name" value="BLL4140 PROTEIN"/>
    <property type="match status" value="1"/>
</dbReference>
<dbReference type="Gene3D" id="1.10.3720.10">
    <property type="entry name" value="MetI-like"/>
    <property type="match status" value="1"/>
</dbReference>
<keyword evidence="3" id="KW-1003">Cell membrane</keyword>
<name>A0A6G3ZYD5_9BACL</name>
<keyword evidence="4 7" id="KW-0812">Transmembrane</keyword>
<comment type="subcellular location">
    <subcellularLocation>
        <location evidence="1 7">Cell membrane</location>
        <topology evidence="1 7">Multi-pass membrane protein</topology>
    </subcellularLocation>
</comment>
<evidence type="ECO:0000256" key="7">
    <source>
        <dbReference type="RuleBase" id="RU363032"/>
    </source>
</evidence>